<name>A0A8V0ZVV7_CHICK</name>
<proteinExistence type="inferred from homology"/>
<comment type="similarity">
    <text evidence="2">Belongs to the HAD-like hydrolase superfamily. PHOSPHO family.</text>
</comment>
<dbReference type="OrthoDB" id="10267182at2759"/>
<keyword evidence="5" id="KW-0460">Magnesium</keyword>
<keyword evidence="7" id="KW-1185">Reference proteome</keyword>
<reference evidence="6" key="1">
    <citation type="submission" date="2020-11" db="EMBL/GenBank/DDBJ databases">
        <title>Gallus gallus (Chicken) genome, bGalGal1, GRCg7b, maternal haplotype autosomes + Z &amp; W.</title>
        <authorList>
            <person name="Warren W."/>
            <person name="Formenti G."/>
            <person name="Fedrigo O."/>
            <person name="Haase B."/>
            <person name="Mountcastle J."/>
            <person name="Balacco J."/>
            <person name="Tracey A."/>
            <person name="Schneider V."/>
            <person name="Okimoto R."/>
            <person name="Cheng H."/>
            <person name="Hawken R."/>
            <person name="Howe K."/>
            <person name="Jarvis E.D."/>
        </authorList>
    </citation>
    <scope>NUCLEOTIDE SEQUENCE [LARGE SCALE GENOMIC DNA]</scope>
    <source>
        <strain evidence="6">Broiler</strain>
    </source>
</reference>
<dbReference type="GO" id="GO:0016791">
    <property type="term" value="F:phosphatase activity"/>
    <property type="evidence" value="ECO:0000318"/>
    <property type="project" value="GO_Central"/>
</dbReference>
<evidence type="ECO:0000313" key="6">
    <source>
        <dbReference type="Ensembl" id="ENSGALP00010035002.1"/>
    </source>
</evidence>
<evidence type="ECO:0000313" key="7">
    <source>
        <dbReference type="Proteomes" id="UP000000539"/>
    </source>
</evidence>
<dbReference type="InterPro" id="IPR016965">
    <property type="entry name" value="Pase_PHOSPHO-typ"/>
</dbReference>
<reference evidence="6" key="3">
    <citation type="submission" date="2025-09" db="UniProtKB">
        <authorList>
            <consortium name="Ensembl"/>
        </authorList>
    </citation>
    <scope>IDENTIFICATION</scope>
    <source>
        <strain evidence="6">broiler</strain>
    </source>
</reference>
<dbReference type="NCBIfam" id="TIGR01488">
    <property type="entry name" value="HAD-SF-IB"/>
    <property type="match status" value="1"/>
</dbReference>
<dbReference type="InterPro" id="IPR036412">
    <property type="entry name" value="HAD-like_sf"/>
</dbReference>
<dbReference type="AlphaFoldDB" id="A0A8V0ZVV7"/>
<accession>A0A8V0ZVV7</accession>
<evidence type="ECO:0000256" key="2">
    <source>
        <dbReference type="ARBA" id="ARBA00008541"/>
    </source>
</evidence>
<dbReference type="Proteomes" id="UP000000539">
    <property type="component" value="Chromosome 7"/>
</dbReference>
<dbReference type="Pfam" id="PF06888">
    <property type="entry name" value="Put_Phosphatase"/>
    <property type="match status" value="1"/>
</dbReference>
<dbReference type="GO" id="GO:0046872">
    <property type="term" value="F:metal ion binding"/>
    <property type="evidence" value="ECO:0007669"/>
    <property type="project" value="UniProtKB-KW"/>
</dbReference>
<organism evidence="6 7">
    <name type="scientific">Gallus gallus</name>
    <name type="common">Chicken</name>
    <dbReference type="NCBI Taxonomy" id="9031"/>
    <lineage>
        <taxon>Eukaryota</taxon>
        <taxon>Metazoa</taxon>
        <taxon>Chordata</taxon>
        <taxon>Craniata</taxon>
        <taxon>Vertebrata</taxon>
        <taxon>Euteleostomi</taxon>
        <taxon>Archelosauria</taxon>
        <taxon>Archosauria</taxon>
        <taxon>Dinosauria</taxon>
        <taxon>Saurischia</taxon>
        <taxon>Theropoda</taxon>
        <taxon>Coelurosauria</taxon>
        <taxon>Aves</taxon>
        <taxon>Neognathae</taxon>
        <taxon>Galloanserae</taxon>
        <taxon>Galliformes</taxon>
        <taxon>Phasianidae</taxon>
        <taxon>Phasianinae</taxon>
        <taxon>Gallus</taxon>
    </lineage>
</organism>
<protein>
    <submittedName>
        <fullName evidence="6">Phosphatase, orphan 2</fullName>
    </submittedName>
</protein>
<comment type="cofactor">
    <cofactor evidence="1">
        <name>Mg(2+)</name>
        <dbReference type="ChEBI" id="CHEBI:18420"/>
    </cofactor>
</comment>
<gene>
    <name evidence="6" type="primary">PHOSPHO2</name>
</gene>
<dbReference type="GeneTree" id="ENSGT00390000007741"/>
<dbReference type="Ensembl" id="ENSGALT00010057646.1">
    <property type="protein sequence ID" value="ENSGALP00010035002.1"/>
    <property type="gene ID" value="ENSGALG00010023663.1"/>
</dbReference>
<sequence>MPLKPVAPSKCPSGCRRIPVCGRCPGLLAEVWRGLQLCPSHTAVFSLSVTFPRVVVAINSFLCSDICLSCIFFFSPEHKAGVTIQSSFIYVNIFFSPLVCLGNRSRTAMKFLLVFDFDHTIVDENSDTWIVRCAPDKKLPNGLQSSYRPGHWTEYMGRVFVYLGDSGVQEDDMKRTMTAIPFTAGMVDLLGFIGKNKEFFDCIIVSDSNTVFIDWILKAADFQEVFDEVFTNPAAFSSSGYLTVQNFHAHQCPKCPKNLCKRKVLKEFLDKQLERGVSYTQIAYIGDGGNDLCPVMFLKKGDVAMPRHGYTLEKKISQLSRDFCPIECSVLVWSSAVEIMSYLKLLIKEQLK</sequence>
<keyword evidence="4" id="KW-0378">Hydrolase</keyword>
<evidence type="ECO:0000256" key="5">
    <source>
        <dbReference type="ARBA" id="ARBA00022842"/>
    </source>
</evidence>
<dbReference type="Gene3D" id="3.40.50.1000">
    <property type="entry name" value="HAD superfamily/HAD-like"/>
    <property type="match status" value="1"/>
</dbReference>
<reference evidence="6" key="2">
    <citation type="submission" date="2025-08" db="UniProtKB">
        <authorList>
            <consortium name="Ensembl"/>
        </authorList>
    </citation>
    <scope>IDENTIFICATION</scope>
    <source>
        <strain evidence="6">broiler</strain>
    </source>
</reference>
<evidence type="ECO:0000256" key="4">
    <source>
        <dbReference type="ARBA" id="ARBA00022801"/>
    </source>
</evidence>
<evidence type="ECO:0000256" key="3">
    <source>
        <dbReference type="ARBA" id="ARBA00022723"/>
    </source>
</evidence>
<dbReference type="FunCoup" id="A0A8V0ZVV7">
    <property type="interactions" value="1537"/>
</dbReference>
<evidence type="ECO:0000256" key="1">
    <source>
        <dbReference type="ARBA" id="ARBA00001946"/>
    </source>
</evidence>
<dbReference type="PANTHER" id="PTHR20889:SF1">
    <property type="entry name" value="PYRIDOXAL PHOSPHATE PHOSPHATASE PHOSPHO2"/>
    <property type="match status" value="1"/>
</dbReference>
<dbReference type="SUPFAM" id="SSF56784">
    <property type="entry name" value="HAD-like"/>
    <property type="match status" value="1"/>
</dbReference>
<dbReference type="InterPro" id="IPR023214">
    <property type="entry name" value="HAD_sf"/>
</dbReference>
<keyword evidence="3" id="KW-0479">Metal-binding</keyword>
<dbReference type="NCBIfam" id="TIGR01489">
    <property type="entry name" value="DKMTPPase-SF"/>
    <property type="match status" value="1"/>
</dbReference>
<dbReference type="PANTHER" id="PTHR20889">
    <property type="entry name" value="PHOSPHATASE, ORPHAN 1, 2"/>
    <property type="match status" value="1"/>
</dbReference>
<dbReference type="InterPro" id="IPR006384">
    <property type="entry name" value="HAD_hydro_PyrdxlP_Pase-like"/>
</dbReference>